<organism evidence="1 2">
    <name type="scientific">Mesorhizobium huakuii</name>
    <dbReference type="NCBI Taxonomy" id="28104"/>
    <lineage>
        <taxon>Bacteria</taxon>
        <taxon>Pseudomonadati</taxon>
        <taxon>Pseudomonadota</taxon>
        <taxon>Alphaproteobacteria</taxon>
        <taxon>Hyphomicrobiales</taxon>
        <taxon>Phyllobacteriaceae</taxon>
        <taxon>Mesorhizobium</taxon>
    </lineage>
</organism>
<dbReference type="Proteomes" id="UP000515465">
    <property type="component" value="Chromosome"/>
</dbReference>
<sequence length="117" mass="13204">MAEDQTIKVYIVNFDATEITQPQLYFRLGSMNQFCVGDPDVIAYWNYIPLLYMLKSRQSAATLARKLVPILGDRFLIAAIDPFNIDGQMLPAAWDWLYFDHEAAAKSKLLGGMLPAS</sequence>
<evidence type="ECO:0000313" key="2">
    <source>
        <dbReference type="Proteomes" id="UP000515465"/>
    </source>
</evidence>
<dbReference type="RefSeq" id="WP_183455584.1">
    <property type="nucleotide sequence ID" value="NZ_CP050296.1"/>
</dbReference>
<proteinExistence type="predicted"/>
<gene>
    <name evidence="1" type="ORF">HB778_17685</name>
</gene>
<accession>A0A7G6SUN6</accession>
<dbReference type="EMBL" id="CP050296">
    <property type="protein sequence ID" value="QND58218.1"/>
    <property type="molecule type" value="Genomic_DNA"/>
</dbReference>
<evidence type="ECO:0000313" key="1">
    <source>
        <dbReference type="EMBL" id="QND58218.1"/>
    </source>
</evidence>
<protein>
    <submittedName>
        <fullName evidence="1">Uncharacterized protein</fullName>
    </submittedName>
</protein>
<dbReference type="AlphaFoldDB" id="A0A7G6SUN6"/>
<reference evidence="2" key="1">
    <citation type="journal article" date="2020" name="Mol. Plant Microbe">
        <title>Rhizobial microsymbionts of the narrowly endemic Oxytropis species growing in Kamchatka are characterized by significant genetic diversity and possess a set of genes that are associated with T3SS and T6SS secretion systems and can affect the development of symbiosis.</title>
        <authorList>
            <person name="Safronova V."/>
            <person name="Guro P."/>
            <person name="Sazanova A."/>
            <person name="Kuznetsova I."/>
            <person name="Belimov A."/>
            <person name="Yakubov V."/>
            <person name="Chirak E."/>
            <person name="Afonin A."/>
            <person name="Gogolev Y."/>
            <person name="Andronov E."/>
            <person name="Tikhonovich I."/>
        </authorList>
    </citation>
    <scope>NUCLEOTIDE SEQUENCE [LARGE SCALE GENOMIC DNA]</scope>
    <source>
        <strain evidence="2">583</strain>
    </source>
</reference>
<name>A0A7G6SUN6_9HYPH</name>